<reference evidence="3 4" key="1">
    <citation type="submission" date="2018-07" db="EMBL/GenBank/DDBJ databases">
        <title>Genomic Encyclopedia of Type Strains, Phase IV (KMG-IV): sequencing the most valuable type-strain genomes for metagenomic binning, comparative biology and taxonomic classification.</title>
        <authorList>
            <person name="Goeker M."/>
        </authorList>
    </citation>
    <scope>NUCLEOTIDE SEQUENCE [LARGE SCALE GENOMIC DNA]</scope>
    <source>
        <strain evidence="3 4">DSM 16500</strain>
    </source>
</reference>
<keyword evidence="1" id="KW-0175">Coiled coil</keyword>
<gene>
    <name evidence="3" type="ORF">C8D86_11567</name>
</gene>
<organism evidence="3 4">
    <name type="scientific">Aquicella lusitana</name>
    <dbReference type="NCBI Taxonomy" id="254246"/>
    <lineage>
        <taxon>Bacteria</taxon>
        <taxon>Pseudomonadati</taxon>
        <taxon>Pseudomonadota</taxon>
        <taxon>Gammaproteobacteria</taxon>
        <taxon>Legionellales</taxon>
        <taxon>Coxiellaceae</taxon>
        <taxon>Aquicella</taxon>
    </lineage>
</organism>
<evidence type="ECO:0000256" key="1">
    <source>
        <dbReference type="SAM" id="Coils"/>
    </source>
</evidence>
<sequence>MIMVRWKNIFSNDIFWTNISSNLPPSRLPAIRRSILAARNFQELYDAVGKLASLVKKESSLINKIMTDIFNMSPPEYAHDTPQQPNAPMIDEETYASLHSQVALQQLPSAPPLDEETRNLLFEENKQKERALIEKGQVDIWKSLLLRDELFSHAEKLQKGSIFSTAAQVIKKNPIYTLSFTDIKKLIANASTFNHLYYAVDELKRSNKNKSLSELIGDIRKCIADKKPPSEEIQNDFCNKLGINLYPTDEMPASQLEPLQMEVQVSQPQMDNHEISGEYNDFLKFNPKQIQSPDFREQSISGQYSEYLKPHALASSETSQPPHDAKSVNPLSEGSGETQQVENEGELQKAIKKEQENIPEQPGKDKILEKLLDMARLLLIESEQLKEKSHLLPFEKSRTDLSQFAKYLDSLLQNTEKVQLDLEEVKKNIRNCRYAFDLFRKVIEKKDKTIHTKMFSSTADLKELEGICVPDEKITTEQEVVIKKTKKGLEKG</sequence>
<dbReference type="EMBL" id="QQAX01000015">
    <property type="protein sequence ID" value="RDI42462.1"/>
    <property type="molecule type" value="Genomic_DNA"/>
</dbReference>
<proteinExistence type="predicted"/>
<keyword evidence="4" id="KW-1185">Reference proteome</keyword>
<dbReference type="Proteomes" id="UP000254720">
    <property type="component" value="Unassembled WGS sequence"/>
</dbReference>
<evidence type="ECO:0000313" key="3">
    <source>
        <dbReference type="EMBL" id="RDI42462.1"/>
    </source>
</evidence>
<dbReference type="AlphaFoldDB" id="A0A370GF75"/>
<name>A0A370GF75_9COXI</name>
<feature type="compositionally biased region" description="Polar residues" evidence="2">
    <location>
        <begin position="329"/>
        <end position="342"/>
    </location>
</feature>
<evidence type="ECO:0000256" key="2">
    <source>
        <dbReference type="SAM" id="MobiDB-lite"/>
    </source>
</evidence>
<comment type="caution">
    <text evidence="3">The sequence shown here is derived from an EMBL/GenBank/DDBJ whole genome shotgun (WGS) entry which is preliminary data.</text>
</comment>
<protein>
    <submittedName>
        <fullName evidence="3">Uncharacterized protein</fullName>
    </submittedName>
</protein>
<feature type="coiled-coil region" evidence="1">
    <location>
        <begin position="368"/>
        <end position="428"/>
    </location>
</feature>
<evidence type="ECO:0000313" key="4">
    <source>
        <dbReference type="Proteomes" id="UP000254720"/>
    </source>
</evidence>
<feature type="region of interest" description="Disordered" evidence="2">
    <location>
        <begin position="313"/>
        <end position="347"/>
    </location>
</feature>
<accession>A0A370GF75</accession>